<dbReference type="PANTHER" id="PTHR46331:SF2">
    <property type="entry name" value="VALACYCLOVIR HYDROLASE"/>
    <property type="match status" value="1"/>
</dbReference>
<gene>
    <name evidence="2" type="ORF">SYV04_37400</name>
</gene>
<evidence type="ECO:0000313" key="2">
    <source>
        <dbReference type="EMBL" id="MDY7232125.1"/>
    </source>
</evidence>
<evidence type="ECO:0000313" key="3">
    <source>
        <dbReference type="Proteomes" id="UP001291309"/>
    </source>
</evidence>
<dbReference type="Proteomes" id="UP001291309">
    <property type="component" value="Unassembled WGS sequence"/>
</dbReference>
<dbReference type="SUPFAM" id="SSF53474">
    <property type="entry name" value="alpha/beta-Hydrolases"/>
    <property type="match status" value="1"/>
</dbReference>
<sequence>MDDFVHLHTNGGSAMCLKSFALLLMLTGVAATPETQSAAGPRPTQSGHLPIHGLQVYYEVYGELGKGKTPPLLLIPGAFGSTESMKPMVLEFMKKRAVIVFDQQGHGRTADTSRKMSYEQFGDDAAALLRALKVERADVLGYSQGGGAALQLAIRHPKLVNKLVSLAATYRKDGWYPSVFKAIEGLDAKMFAGSPIEAAFKKMTPDPKAFAAYIEKMKVLNINDQNISDAQMRAIPAMTMVIIGDADGVKPEHAVAMFKLRGGGSEEAAASGQLTTLPKARLAILPATSHLAVGSDPAILSALVTPFLDDVPPVQVAW</sequence>
<comment type="caution">
    <text evidence="2">The sequence shown here is derived from an EMBL/GenBank/DDBJ whole genome shotgun (WGS) entry which is preliminary data.</text>
</comment>
<evidence type="ECO:0000259" key="1">
    <source>
        <dbReference type="Pfam" id="PF00561"/>
    </source>
</evidence>
<dbReference type="Gene3D" id="3.40.50.1820">
    <property type="entry name" value="alpha/beta hydrolase"/>
    <property type="match status" value="1"/>
</dbReference>
<organism evidence="2 3">
    <name type="scientific">Hyalangium rubrum</name>
    <dbReference type="NCBI Taxonomy" id="3103134"/>
    <lineage>
        <taxon>Bacteria</taxon>
        <taxon>Pseudomonadati</taxon>
        <taxon>Myxococcota</taxon>
        <taxon>Myxococcia</taxon>
        <taxon>Myxococcales</taxon>
        <taxon>Cystobacterineae</taxon>
        <taxon>Archangiaceae</taxon>
        <taxon>Hyalangium</taxon>
    </lineage>
</organism>
<dbReference type="InterPro" id="IPR000073">
    <property type="entry name" value="AB_hydrolase_1"/>
</dbReference>
<keyword evidence="2" id="KW-0378">Hydrolase</keyword>
<reference evidence="2 3" key="1">
    <citation type="submission" date="2023-12" db="EMBL/GenBank/DDBJ databases">
        <title>the genome sequence of Hyalangium sp. s54d21.</title>
        <authorList>
            <person name="Zhang X."/>
        </authorList>
    </citation>
    <scope>NUCLEOTIDE SEQUENCE [LARGE SCALE GENOMIC DNA]</scope>
    <source>
        <strain evidence="3">s54d21</strain>
    </source>
</reference>
<name>A0ABU5HFU2_9BACT</name>
<proteinExistence type="predicted"/>
<keyword evidence="3" id="KW-1185">Reference proteome</keyword>
<dbReference type="PRINTS" id="PR00111">
    <property type="entry name" value="ABHYDROLASE"/>
</dbReference>
<dbReference type="PANTHER" id="PTHR46331">
    <property type="entry name" value="VALACYCLOVIR HYDROLASE"/>
    <property type="match status" value="1"/>
</dbReference>
<dbReference type="GO" id="GO:0016787">
    <property type="term" value="F:hydrolase activity"/>
    <property type="evidence" value="ECO:0007669"/>
    <property type="project" value="UniProtKB-KW"/>
</dbReference>
<dbReference type="RefSeq" id="WP_321550840.1">
    <property type="nucleotide sequence ID" value="NZ_JAXIVS010000018.1"/>
</dbReference>
<protein>
    <submittedName>
        <fullName evidence="2">Alpha/beta hydrolase</fullName>
    </submittedName>
</protein>
<feature type="domain" description="AB hydrolase-1" evidence="1">
    <location>
        <begin position="70"/>
        <end position="190"/>
    </location>
</feature>
<dbReference type="EMBL" id="JAXIVS010000018">
    <property type="protein sequence ID" value="MDY7232125.1"/>
    <property type="molecule type" value="Genomic_DNA"/>
</dbReference>
<dbReference type="Pfam" id="PF00561">
    <property type="entry name" value="Abhydrolase_1"/>
    <property type="match status" value="1"/>
</dbReference>
<accession>A0ABU5HFU2</accession>
<dbReference type="InterPro" id="IPR029058">
    <property type="entry name" value="AB_hydrolase_fold"/>
</dbReference>